<dbReference type="GO" id="GO:0042651">
    <property type="term" value="C:thylakoid membrane"/>
    <property type="evidence" value="ECO:0007669"/>
    <property type="project" value="TreeGrafter"/>
</dbReference>
<gene>
    <name evidence="1" type="ORF">POM88_001696</name>
</gene>
<evidence type="ECO:0000313" key="2">
    <source>
        <dbReference type="Proteomes" id="UP001237642"/>
    </source>
</evidence>
<dbReference type="PANTHER" id="PTHR33917:SF3">
    <property type="entry name" value="PROTEIN EXECUTER 1, CHLOROPLASTIC"/>
    <property type="match status" value="1"/>
</dbReference>
<dbReference type="PANTHER" id="PTHR33917">
    <property type="entry name" value="PROTEIN EXECUTER 1, CHLOROPLASTIC"/>
    <property type="match status" value="1"/>
</dbReference>
<accession>A0AAD8NB49</accession>
<proteinExistence type="predicted"/>
<evidence type="ECO:0000313" key="1">
    <source>
        <dbReference type="EMBL" id="KAK1402091.1"/>
    </source>
</evidence>
<dbReference type="Pfam" id="PF12014">
    <property type="entry name" value="Cyclin_D1_bind"/>
    <property type="match status" value="1"/>
</dbReference>
<reference evidence="1" key="2">
    <citation type="submission" date="2023-05" db="EMBL/GenBank/DDBJ databases">
        <authorList>
            <person name="Schelkunov M.I."/>
        </authorList>
    </citation>
    <scope>NUCLEOTIDE SEQUENCE</scope>
    <source>
        <strain evidence="1">Hsosn_3</strain>
        <tissue evidence="1">Leaf</tissue>
    </source>
</reference>
<sequence length="451" mass="50293">MASSSSSRNAAVPILSDIRKIGDSASTKPGLVGWWSGVSKDGKDPYGHIIEIKSEYGKYLARSYSPWQLATAKEGTPLFEIHVNTCEESEDKEKVIYLTHKAAPDDGKGRDSDMQLALRMFQMTPIFEASQDQWDEMLVKLAVANGKKDADKEVLMKLMDKYQINVQPAKAAMDSGSGDSDGHDQTVIWIDFAIGSLKENNTKKLEKDLLHVPCMLERKGYFSFCLTVEEDKDLAVGDNILEGYRTVDHAIFDNVECIGKGNSRKKEDLDKFWSVICSQARNEQPSLSGLTTFNRIDVPTSSDPLTGLYTCSNGYIVTEVIQITRKYIQWHKDGELEDLSKIKSDDYVVYIEAVKLTGDPDVPAGKVAFRAKVGEKYKLHPGSVLEENFGAVALYKGQGRVTGFQKSGWVDVDLFILGEEYRRNGFAIGMLYSASTYHVLKLFKRLSLPSV</sequence>
<dbReference type="Proteomes" id="UP001237642">
    <property type="component" value="Unassembled WGS sequence"/>
</dbReference>
<dbReference type="GO" id="GO:0010343">
    <property type="term" value="P:singlet oxygen-mediated programmed cell death"/>
    <property type="evidence" value="ECO:0007669"/>
    <property type="project" value="InterPro"/>
</dbReference>
<protein>
    <submittedName>
        <fullName evidence="1">Uncharacterized protein</fullName>
    </submittedName>
</protein>
<dbReference type="EMBL" id="JAUIZM010000001">
    <property type="protein sequence ID" value="KAK1402091.1"/>
    <property type="molecule type" value="Genomic_DNA"/>
</dbReference>
<organism evidence="1 2">
    <name type="scientific">Heracleum sosnowskyi</name>
    <dbReference type="NCBI Taxonomy" id="360622"/>
    <lineage>
        <taxon>Eukaryota</taxon>
        <taxon>Viridiplantae</taxon>
        <taxon>Streptophyta</taxon>
        <taxon>Embryophyta</taxon>
        <taxon>Tracheophyta</taxon>
        <taxon>Spermatophyta</taxon>
        <taxon>Magnoliopsida</taxon>
        <taxon>eudicotyledons</taxon>
        <taxon>Gunneridae</taxon>
        <taxon>Pentapetalae</taxon>
        <taxon>asterids</taxon>
        <taxon>campanulids</taxon>
        <taxon>Apiales</taxon>
        <taxon>Apiaceae</taxon>
        <taxon>Apioideae</taxon>
        <taxon>apioid superclade</taxon>
        <taxon>Tordylieae</taxon>
        <taxon>Tordyliinae</taxon>
        <taxon>Heracleum</taxon>
    </lineage>
</organism>
<dbReference type="AlphaFoldDB" id="A0AAD8NB49"/>
<keyword evidence="2" id="KW-1185">Reference proteome</keyword>
<reference evidence="1" key="1">
    <citation type="submission" date="2023-02" db="EMBL/GenBank/DDBJ databases">
        <title>Genome of toxic invasive species Heracleum sosnowskyi carries increased number of genes despite the absence of recent whole-genome duplications.</title>
        <authorList>
            <person name="Schelkunov M."/>
            <person name="Shtratnikova V."/>
            <person name="Makarenko M."/>
            <person name="Klepikova A."/>
            <person name="Omelchenko D."/>
            <person name="Novikova G."/>
            <person name="Obukhova E."/>
            <person name="Bogdanov V."/>
            <person name="Penin A."/>
            <person name="Logacheva M."/>
        </authorList>
    </citation>
    <scope>NUCLEOTIDE SEQUENCE</scope>
    <source>
        <strain evidence="1">Hsosn_3</strain>
        <tissue evidence="1">Leaf</tissue>
    </source>
</reference>
<comment type="caution">
    <text evidence="1">The sequence shown here is derived from an EMBL/GenBank/DDBJ whole genome shotgun (WGS) entry which is preliminary data.</text>
</comment>
<name>A0AAD8NB49_9APIA</name>
<dbReference type="InterPro" id="IPR044680">
    <property type="entry name" value="EX1/2"/>
</dbReference>